<keyword evidence="1" id="KW-1133">Transmembrane helix</keyword>
<protein>
    <recommendedName>
        <fullName evidence="5">LPXTG-motif cell wall-anchored protein</fullName>
    </recommendedName>
</protein>
<keyword evidence="4" id="KW-1185">Reference proteome</keyword>
<name>A0A542Z8I8_RARFA</name>
<proteinExistence type="predicted"/>
<sequence>MRAMTTPANWARAAGLVLAASLLVLAPMTVTPAQAADQAIMLSADGTNFARTIPGPLFDSSFRIVPGDKIERIIWLRNDGSTAGRLRFDLIKASSTDPQLAAHLELAARPEPVAGAGSSSTISRAGKCVVLRHSLRLNAGETVKLRVSAKLGNLSGQQGQRARATFSFRAVLTDAAAPAPADAATCALATGDDAVDIPGTGDDPEGQGGLPITGAGAVGRFTAAGAGMILAGALIAALAAWRRRRKEETA</sequence>
<reference evidence="3 4" key="1">
    <citation type="submission" date="2019-06" db="EMBL/GenBank/DDBJ databases">
        <title>Sequencing the genomes of 1000 actinobacteria strains.</title>
        <authorList>
            <person name="Klenk H.-P."/>
        </authorList>
    </citation>
    <scope>NUCLEOTIDE SEQUENCE [LARGE SCALE GENOMIC DNA]</scope>
    <source>
        <strain evidence="3 4">DSM 4813</strain>
    </source>
</reference>
<gene>
    <name evidence="3" type="ORF">FB461_2377</name>
</gene>
<evidence type="ECO:0000313" key="4">
    <source>
        <dbReference type="Proteomes" id="UP000315389"/>
    </source>
</evidence>
<dbReference type="Proteomes" id="UP000315389">
    <property type="component" value="Unassembled WGS sequence"/>
</dbReference>
<accession>A0A542Z8I8</accession>
<evidence type="ECO:0000256" key="1">
    <source>
        <dbReference type="SAM" id="Phobius"/>
    </source>
</evidence>
<feature type="transmembrane region" description="Helical" evidence="1">
    <location>
        <begin position="221"/>
        <end position="241"/>
    </location>
</feature>
<organism evidence="3 4">
    <name type="scientific">Rarobacter faecitabidus</name>
    <dbReference type="NCBI Taxonomy" id="13243"/>
    <lineage>
        <taxon>Bacteria</taxon>
        <taxon>Bacillati</taxon>
        <taxon>Actinomycetota</taxon>
        <taxon>Actinomycetes</taxon>
        <taxon>Micrococcales</taxon>
        <taxon>Rarobacteraceae</taxon>
        <taxon>Rarobacter</taxon>
    </lineage>
</organism>
<keyword evidence="1" id="KW-0472">Membrane</keyword>
<feature type="chain" id="PRO_5021847140" description="LPXTG-motif cell wall-anchored protein" evidence="2">
    <location>
        <begin position="36"/>
        <end position="250"/>
    </location>
</feature>
<keyword evidence="1" id="KW-0812">Transmembrane</keyword>
<evidence type="ECO:0008006" key="5">
    <source>
        <dbReference type="Google" id="ProtNLM"/>
    </source>
</evidence>
<evidence type="ECO:0000256" key="2">
    <source>
        <dbReference type="SAM" id="SignalP"/>
    </source>
</evidence>
<keyword evidence="2" id="KW-0732">Signal</keyword>
<feature type="signal peptide" evidence="2">
    <location>
        <begin position="1"/>
        <end position="35"/>
    </location>
</feature>
<dbReference type="AlphaFoldDB" id="A0A542Z8I8"/>
<dbReference type="EMBL" id="VFOS01000006">
    <property type="protein sequence ID" value="TQL56654.1"/>
    <property type="molecule type" value="Genomic_DNA"/>
</dbReference>
<comment type="caution">
    <text evidence="3">The sequence shown here is derived from an EMBL/GenBank/DDBJ whole genome shotgun (WGS) entry which is preliminary data.</text>
</comment>
<evidence type="ECO:0000313" key="3">
    <source>
        <dbReference type="EMBL" id="TQL56654.1"/>
    </source>
</evidence>